<protein>
    <recommendedName>
        <fullName evidence="4">Exosome complex component RRP45</fullName>
    </recommendedName>
    <alternativeName>
        <fullName evidence="10">Ribosomal RNA-processing protein 45</fullName>
    </alternativeName>
</protein>
<sequence>MPREVEPSQNERQFFAKALQENLRIDGRAFDQFRALELEFGDEYGVADVRLRKTRIHTHVTAEVTTPFPDRPFDGLFTIATELSPMSSPHFSTSQPSQTEILLSRLLEKTIRRSGALDTESLCLIANSKVWSIRADVHVLSHDGNLVDAACICVIAALQHFRKPDTSTEGENVTVYTLREREPVPLSLLHFPYCVTFSFYKGAAGEEGEVAMLVDATMLEEQLRDGSLTVGMNRHGEVCQIAKLGGSPVDAVALLGCVQVALVKVKDISAFVSNRLEEDAKKRDKGGMMAELSAENDRVS</sequence>
<evidence type="ECO:0000256" key="5">
    <source>
        <dbReference type="ARBA" id="ARBA00022490"/>
    </source>
</evidence>
<dbReference type="Pfam" id="PF01138">
    <property type="entry name" value="RNase_PH"/>
    <property type="match status" value="1"/>
</dbReference>
<dbReference type="CDD" id="cd11368">
    <property type="entry name" value="RNase_PH_RRP45"/>
    <property type="match status" value="1"/>
</dbReference>
<evidence type="ECO:0000256" key="10">
    <source>
        <dbReference type="ARBA" id="ARBA00077933"/>
    </source>
</evidence>
<dbReference type="GO" id="GO:0071035">
    <property type="term" value="P:nuclear polyadenylation-dependent rRNA catabolic process"/>
    <property type="evidence" value="ECO:0007669"/>
    <property type="project" value="TreeGrafter"/>
</dbReference>
<evidence type="ECO:0000259" key="11">
    <source>
        <dbReference type="Pfam" id="PF01138"/>
    </source>
</evidence>
<dbReference type="Gene3D" id="3.30.230.70">
    <property type="entry name" value="GHMP Kinase, N-terminal domain"/>
    <property type="match status" value="1"/>
</dbReference>
<proteinExistence type="inferred from homology"/>
<dbReference type="InterPro" id="IPR050590">
    <property type="entry name" value="Exosome_comp_Rrp42_subfam"/>
</dbReference>
<comment type="subcellular location">
    <subcellularLocation>
        <location evidence="1">Cytoplasm</location>
    </subcellularLocation>
    <subcellularLocation>
        <location evidence="2">Nucleus</location>
        <location evidence="2">Nucleolus</location>
    </subcellularLocation>
</comment>
<evidence type="ECO:0000256" key="9">
    <source>
        <dbReference type="ARBA" id="ARBA00023242"/>
    </source>
</evidence>
<dbReference type="GO" id="GO:0016075">
    <property type="term" value="P:rRNA catabolic process"/>
    <property type="evidence" value="ECO:0007669"/>
    <property type="project" value="TreeGrafter"/>
</dbReference>
<gene>
    <name evidence="13" type="ORF">G7Y89_g10805</name>
</gene>
<dbReference type="GO" id="GO:0034475">
    <property type="term" value="P:U4 snRNA 3'-end processing"/>
    <property type="evidence" value="ECO:0007669"/>
    <property type="project" value="TreeGrafter"/>
</dbReference>
<evidence type="ECO:0000256" key="4">
    <source>
        <dbReference type="ARBA" id="ARBA00019572"/>
    </source>
</evidence>
<feature type="domain" description="Exoribonuclease phosphorolytic" evidence="12">
    <location>
        <begin position="190"/>
        <end position="262"/>
    </location>
</feature>
<dbReference type="GO" id="GO:0000177">
    <property type="term" value="C:cytoplasmic exosome (RNase complex)"/>
    <property type="evidence" value="ECO:0007669"/>
    <property type="project" value="TreeGrafter"/>
</dbReference>
<comment type="caution">
    <text evidence="13">The sequence shown here is derived from an EMBL/GenBank/DDBJ whole genome shotgun (WGS) entry which is preliminary data.</text>
</comment>
<dbReference type="Pfam" id="PF03725">
    <property type="entry name" value="RNase_PH_C"/>
    <property type="match status" value="1"/>
</dbReference>
<evidence type="ECO:0000256" key="7">
    <source>
        <dbReference type="ARBA" id="ARBA00022835"/>
    </source>
</evidence>
<dbReference type="PANTHER" id="PTHR11097:SF14">
    <property type="entry name" value="EXOSOME COMPLEX COMPONENT RRP45"/>
    <property type="match status" value="1"/>
</dbReference>
<dbReference type="SUPFAM" id="SSF55666">
    <property type="entry name" value="Ribonuclease PH domain 2-like"/>
    <property type="match status" value="1"/>
</dbReference>
<organism evidence="13 14">
    <name type="scientific">Cudoniella acicularis</name>
    <dbReference type="NCBI Taxonomy" id="354080"/>
    <lineage>
        <taxon>Eukaryota</taxon>
        <taxon>Fungi</taxon>
        <taxon>Dikarya</taxon>
        <taxon>Ascomycota</taxon>
        <taxon>Pezizomycotina</taxon>
        <taxon>Leotiomycetes</taxon>
        <taxon>Helotiales</taxon>
        <taxon>Tricladiaceae</taxon>
        <taxon>Cudoniella</taxon>
    </lineage>
</organism>
<dbReference type="GO" id="GO:0035925">
    <property type="term" value="F:mRNA 3'-UTR AU-rich region binding"/>
    <property type="evidence" value="ECO:0007669"/>
    <property type="project" value="TreeGrafter"/>
</dbReference>
<accession>A0A8H4RES0</accession>
<dbReference type="InterPro" id="IPR036345">
    <property type="entry name" value="ExoRNase_PH_dom2_sf"/>
</dbReference>
<reference evidence="13 14" key="1">
    <citation type="submission" date="2020-03" db="EMBL/GenBank/DDBJ databases">
        <title>Draft Genome Sequence of Cudoniella acicularis.</title>
        <authorList>
            <person name="Buettner E."/>
            <person name="Kellner H."/>
        </authorList>
    </citation>
    <scope>NUCLEOTIDE SEQUENCE [LARGE SCALE GENOMIC DNA]</scope>
    <source>
        <strain evidence="13 14">DSM 108380</strain>
    </source>
</reference>
<dbReference type="FunFam" id="3.30.230.70:FF:000005">
    <property type="entry name" value="Exosome complex component RRP45"/>
    <property type="match status" value="1"/>
</dbReference>
<dbReference type="OrthoDB" id="10264038at2759"/>
<dbReference type="GO" id="GO:0005730">
    <property type="term" value="C:nucleolus"/>
    <property type="evidence" value="ECO:0007669"/>
    <property type="project" value="UniProtKB-SubCell"/>
</dbReference>
<name>A0A8H4RES0_9HELO</name>
<dbReference type="GO" id="GO:0034473">
    <property type="term" value="P:U1 snRNA 3'-end processing"/>
    <property type="evidence" value="ECO:0007669"/>
    <property type="project" value="TreeGrafter"/>
</dbReference>
<keyword evidence="6" id="KW-0698">rRNA processing</keyword>
<keyword evidence="8" id="KW-0694">RNA-binding</keyword>
<comment type="similarity">
    <text evidence="3">Belongs to the RNase PH family.</text>
</comment>
<evidence type="ECO:0000256" key="6">
    <source>
        <dbReference type="ARBA" id="ARBA00022552"/>
    </source>
</evidence>
<dbReference type="GO" id="GO:0000176">
    <property type="term" value="C:nuclear exosome (RNase complex)"/>
    <property type="evidence" value="ECO:0007669"/>
    <property type="project" value="TreeGrafter"/>
</dbReference>
<evidence type="ECO:0000256" key="8">
    <source>
        <dbReference type="ARBA" id="ARBA00022884"/>
    </source>
</evidence>
<feature type="domain" description="Exoribonuclease phosphorolytic" evidence="11">
    <location>
        <begin position="32"/>
        <end position="164"/>
    </location>
</feature>
<evidence type="ECO:0000256" key="2">
    <source>
        <dbReference type="ARBA" id="ARBA00004604"/>
    </source>
</evidence>
<evidence type="ECO:0000313" key="13">
    <source>
        <dbReference type="EMBL" id="KAF4627354.1"/>
    </source>
</evidence>
<dbReference type="GO" id="GO:0071038">
    <property type="term" value="P:TRAMP-dependent tRNA surveillance pathway"/>
    <property type="evidence" value="ECO:0007669"/>
    <property type="project" value="TreeGrafter"/>
</dbReference>
<dbReference type="AlphaFoldDB" id="A0A8H4RES0"/>
<dbReference type="SUPFAM" id="SSF54211">
    <property type="entry name" value="Ribosomal protein S5 domain 2-like"/>
    <property type="match status" value="1"/>
</dbReference>
<dbReference type="GO" id="GO:0000467">
    <property type="term" value="P:exonucleolytic trimming to generate mature 3'-end of 5.8S rRNA from tricistronic rRNA transcript (SSU-rRNA, 5.8S rRNA, LSU-rRNA)"/>
    <property type="evidence" value="ECO:0007669"/>
    <property type="project" value="TreeGrafter"/>
</dbReference>
<dbReference type="GO" id="GO:0034476">
    <property type="term" value="P:U5 snRNA 3'-end processing"/>
    <property type="evidence" value="ECO:0007669"/>
    <property type="project" value="TreeGrafter"/>
</dbReference>
<dbReference type="InterPro" id="IPR001247">
    <property type="entry name" value="ExoRNase_PH_dom1"/>
</dbReference>
<dbReference type="GO" id="GO:0071028">
    <property type="term" value="P:nuclear mRNA surveillance"/>
    <property type="evidence" value="ECO:0007669"/>
    <property type="project" value="TreeGrafter"/>
</dbReference>
<dbReference type="InterPro" id="IPR015847">
    <property type="entry name" value="ExoRNase_PH_dom2"/>
</dbReference>
<evidence type="ECO:0000256" key="1">
    <source>
        <dbReference type="ARBA" id="ARBA00004496"/>
    </source>
</evidence>
<evidence type="ECO:0000256" key="3">
    <source>
        <dbReference type="ARBA" id="ARBA00006678"/>
    </source>
</evidence>
<dbReference type="InterPro" id="IPR027408">
    <property type="entry name" value="PNPase/RNase_PH_dom_sf"/>
</dbReference>
<evidence type="ECO:0000313" key="14">
    <source>
        <dbReference type="Proteomes" id="UP000566819"/>
    </source>
</evidence>
<keyword evidence="5" id="KW-0963">Cytoplasm</keyword>
<keyword evidence="9" id="KW-0539">Nucleus</keyword>
<keyword evidence="7" id="KW-0271">Exosome</keyword>
<dbReference type="InterPro" id="IPR020568">
    <property type="entry name" value="Ribosomal_Su5_D2-typ_SF"/>
</dbReference>
<dbReference type="EMBL" id="JAAMPI010000983">
    <property type="protein sequence ID" value="KAF4627354.1"/>
    <property type="molecule type" value="Genomic_DNA"/>
</dbReference>
<dbReference type="PANTHER" id="PTHR11097">
    <property type="entry name" value="EXOSOME COMPLEX EXONUCLEASE RIBOSOMAL RNA PROCESSING PROTEIN"/>
    <property type="match status" value="1"/>
</dbReference>
<evidence type="ECO:0000259" key="12">
    <source>
        <dbReference type="Pfam" id="PF03725"/>
    </source>
</evidence>
<dbReference type="Proteomes" id="UP000566819">
    <property type="component" value="Unassembled WGS sequence"/>
</dbReference>
<keyword evidence="14" id="KW-1185">Reference proteome</keyword>
<dbReference type="InterPro" id="IPR033100">
    <property type="entry name" value="Rrp45"/>
</dbReference>